<dbReference type="Proteomes" id="UP001320831">
    <property type="component" value="Unassembled WGS sequence"/>
</dbReference>
<name>A0ABT2LJP8_9HYPH</name>
<evidence type="ECO:0000256" key="7">
    <source>
        <dbReference type="SAM" id="Phobius"/>
    </source>
</evidence>
<accession>A0ABT2LJP8</accession>
<dbReference type="Pfam" id="PF07886">
    <property type="entry name" value="BA14K"/>
    <property type="match status" value="1"/>
</dbReference>
<evidence type="ECO:0000256" key="2">
    <source>
        <dbReference type="ARBA" id="ARBA00010270"/>
    </source>
</evidence>
<keyword evidence="7" id="KW-1133">Transmembrane helix</keyword>
<dbReference type="RefSeq" id="WP_260901340.1">
    <property type="nucleotide sequence ID" value="NZ_JAOCZP010000002.1"/>
</dbReference>
<gene>
    <name evidence="9" type="ORF">N5A92_07230</name>
</gene>
<proteinExistence type="inferred from homology"/>
<evidence type="ECO:0000256" key="4">
    <source>
        <dbReference type="ARBA" id="ARBA00022475"/>
    </source>
</evidence>
<keyword evidence="4" id="KW-1003">Cell membrane</keyword>
<evidence type="ECO:0000313" key="10">
    <source>
        <dbReference type="Proteomes" id="UP001320831"/>
    </source>
</evidence>
<organism evidence="9 10">
    <name type="scientific">Chelativorans salis</name>
    <dbReference type="NCBI Taxonomy" id="2978478"/>
    <lineage>
        <taxon>Bacteria</taxon>
        <taxon>Pseudomonadati</taxon>
        <taxon>Pseudomonadota</taxon>
        <taxon>Alphaproteobacteria</taxon>
        <taxon>Hyphomicrobiales</taxon>
        <taxon>Phyllobacteriaceae</taxon>
        <taxon>Chelativorans</taxon>
    </lineage>
</organism>
<evidence type="ECO:0000256" key="3">
    <source>
        <dbReference type="ARBA" id="ARBA00020552"/>
    </source>
</evidence>
<comment type="subcellular location">
    <subcellularLocation>
        <location evidence="1">Membrane</location>
        <topology evidence="1">Single-pass membrane protein</topology>
    </subcellularLocation>
</comment>
<evidence type="ECO:0000256" key="1">
    <source>
        <dbReference type="ARBA" id="ARBA00004167"/>
    </source>
</evidence>
<dbReference type="InterPro" id="IPR012413">
    <property type="entry name" value="BA14K"/>
</dbReference>
<comment type="similarity">
    <text evidence="2">Belongs to the BA14k family.</text>
</comment>
<keyword evidence="8" id="KW-0732">Signal</keyword>
<evidence type="ECO:0000256" key="5">
    <source>
        <dbReference type="ARBA" id="ARBA00022734"/>
    </source>
</evidence>
<reference evidence="9 10" key="1">
    <citation type="submission" date="2022-09" db="EMBL/GenBank/DDBJ databases">
        <title>Chelativorans salina sp. nov., a novel slightly halophilic bacterium isolated from a saline lake sediment enrichment.</title>
        <authorList>
            <person name="Gao L."/>
            <person name="Fang B.-Z."/>
            <person name="Li W.-J."/>
        </authorList>
    </citation>
    <scope>NUCLEOTIDE SEQUENCE [LARGE SCALE GENOMIC DNA]</scope>
    <source>
        <strain evidence="9 10">EGI FJ00035</strain>
    </source>
</reference>
<evidence type="ECO:0000313" key="9">
    <source>
        <dbReference type="EMBL" id="MCT7374827.1"/>
    </source>
</evidence>
<evidence type="ECO:0000256" key="8">
    <source>
        <dbReference type="SAM" id="SignalP"/>
    </source>
</evidence>
<keyword evidence="10" id="KW-1185">Reference proteome</keyword>
<protein>
    <recommendedName>
        <fullName evidence="3">Lectin-like protein BA14k</fullName>
    </recommendedName>
</protein>
<feature type="signal peptide" evidence="8">
    <location>
        <begin position="1"/>
        <end position="26"/>
    </location>
</feature>
<feature type="transmembrane region" description="Helical" evidence="7">
    <location>
        <begin position="61"/>
        <end position="79"/>
    </location>
</feature>
<keyword evidence="7" id="KW-0812">Transmembrane</keyword>
<dbReference type="EMBL" id="JAOCZP010000002">
    <property type="protein sequence ID" value="MCT7374827.1"/>
    <property type="molecule type" value="Genomic_DNA"/>
</dbReference>
<feature type="chain" id="PRO_5045170466" description="Lectin-like protein BA14k" evidence="8">
    <location>
        <begin position="27"/>
        <end position="158"/>
    </location>
</feature>
<comment type="function">
    <text evidence="6">Has immunoglobulin-binding and hemagglutination properties, and can bind to mannose. Essential for virulence. May be involved in LPS biosynthesis or polysaccharide transport.</text>
</comment>
<keyword evidence="7" id="KW-0472">Membrane</keyword>
<evidence type="ECO:0000256" key="6">
    <source>
        <dbReference type="ARBA" id="ARBA00025321"/>
    </source>
</evidence>
<comment type="caution">
    <text evidence="9">The sequence shown here is derived from an EMBL/GenBank/DDBJ whole genome shotgun (WGS) entry which is preliminary data.</text>
</comment>
<keyword evidence="5" id="KW-0430">Lectin</keyword>
<sequence>MKRILKTSVLTLAVAATALATVPANADHWRHGGYGDYSRYERHGWHERHYVRKKKGSDGDLVAAGVLGLAVGAIAAGVLTQPRQPSRVYIDPPAPQPTYRYERNYYRTAPTYRSTASYSPEPWSREWYRACDARYRSFDPQSGTFMGYDGQRHFCVIR</sequence>